<evidence type="ECO:0000256" key="6">
    <source>
        <dbReference type="SAM" id="MobiDB-lite"/>
    </source>
</evidence>
<dbReference type="GO" id="GO:0042274">
    <property type="term" value="P:ribosomal small subunit biogenesis"/>
    <property type="evidence" value="ECO:0007669"/>
    <property type="project" value="UniProtKB-UniRule"/>
</dbReference>
<keyword evidence="2 5" id="KW-0690">Ribosome biogenesis</keyword>
<dbReference type="EMBL" id="JGZD01000006">
    <property type="protein sequence ID" value="KFI73612.1"/>
    <property type="molecule type" value="Genomic_DNA"/>
</dbReference>
<dbReference type="InterPro" id="IPR056792">
    <property type="entry name" value="PRC_RimM"/>
</dbReference>
<keyword evidence="10" id="KW-1185">Reference proteome</keyword>
<comment type="function">
    <text evidence="5">An accessory protein needed during the final step in the assembly of 30S ribosomal subunit, possibly for assembly of the head region. Essential for efficient processing of 16S rRNA. May be needed both before and after RbfA during the maturation of 16S rRNA. It has affinity for free ribosomal 30S subunits but not for 70S ribosomes.</text>
</comment>
<dbReference type="HAMAP" id="MF_00014">
    <property type="entry name" value="Ribosome_mat_RimM"/>
    <property type="match status" value="1"/>
</dbReference>
<name>A0A087BRG2_9BIFI</name>
<dbReference type="Gene3D" id="2.40.30.60">
    <property type="entry name" value="RimM"/>
    <property type="match status" value="1"/>
</dbReference>
<dbReference type="Gene3D" id="2.30.30.240">
    <property type="entry name" value="PRC-barrel domain"/>
    <property type="match status" value="1"/>
</dbReference>
<dbReference type="PANTHER" id="PTHR33692:SF1">
    <property type="entry name" value="RIBOSOME MATURATION FACTOR RIMM"/>
    <property type="match status" value="1"/>
</dbReference>
<keyword evidence="1 5" id="KW-0963">Cytoplasm</keyword>
<dbReference type="InterPro" id="IPR036976">
    <property type="entry name" value="RimM_N_sf"/>
</dbReference>
<dbReference type="GO" id="GO:0043022">
    <property type="term" value="F:ribosome binding"/>
    <property type="evidence" value="ECO:0007669"/>
    <property type="project" value="InterPro"/>
</dbReference>
<evidence type="ECO:0000256" key="4">
    <source>
        <dbReference type="ARBA" id="ARBA00023186"/>
    </source>
</evidence>
<dbReference type="InterPro" id="IPR011033">
    <property type="entry name" value="PRC_barrel-like_sf"/>
</dbReference>
<keyword evidence="4 5" id="KW-0143">Chaperone</keyword>
<reference evidence="9 10" key="1">
    <citation type="submission" date="2014-03" db="EMBL/GenBank/DDBJ databases">
        <title>Genomics of Bifidobacteria.</title>
        <authorList>
            <person name="Ventura M."/>
            <person name="Milani C."/>
            <person name="Lugli G.A."/>
        </authorList>
    </citation>
    <scope>NUCLEOTIDE SEQUENCE [LARGE SCALE GENOMIC DNA]</scope>
    <source>
        <strain evidence="9 10">LMG 11592</strain>
    </source>
</reference>
<dbReference type="InterPro" id="IPR011961">
    <property type="entry name" value="RimM"/>
</dbReference>
<comment type="subcellular location">
    <subcellularLocation>
        <location evidence="5">Cytoplasm</location>
    </subcellularLocation>
</comment>
<dbReference type="eggNOG" id="COG0806">
    <property type="taxonomic scope" value="Bacteria"/>
</dbReference>
<dbReference type="SUPFAM" id="SSF50447">
    <property type="entry name" value="Translation proteins"/>
    <property type="match status" value="1"/>
</dbReference>
<evidence type="ECO:0000259" key="7">
    <source>
        <dbReference type="Pfam" id="PF01782"/>
    </source>
</evidence>
<dbReference type="STRING" id="1693.BMIN_1047"/>
<feature type="domain" description="RimM N-terminal" evidence="7">
    <location>
        <begin position="17"/>
        <end position="93"/>
    </location>
</feature>
<evidence type="ECO:0000256" key="5">
    <source>
        <dbReference type="HAMAP-Rule" id="MF_00014"/>
    </source>
</evidence>
<sequence>MAHQQHADDPQHDLLRVCRIGRAQGLRGEVTVQSFTSEPDIRFAPESRLIDDDGNVLTVDSSRTFRNHWILHFAGVNDRDAAEDLNGTVLFTHPDTAEQLAREDAFYPRDLIGLTVIPAAGNSLGLPADMTIGTVVDVSDATAQALLTIRLRKPVDGQRTALVPFVEQIVPDVDTEAGIITIDPPGGLMPGLSADDDNDMDDDDNGTNDSMDDDVATDATNDGEAPESAAITDDAEDTAA</sequence>
<feature type="compositionally biased region" description="Acidic residues" evidence="6">
    <location>
        <begin position="194"/>
        <end position="216"/>
    </location>
</feature>
<dbReference type="GO" id="GO:0005737">
    <property type="term" value="C:cytoplasm"/>
    <property type="evidence" value="ECO:0007669"/>
    <property type="project" value="UniProtKB-SubCell"/>
</dbReference>
<dbReference type="InterPro" id="IPR002676">
    <property type="entry name" value="RimM_N"/>
</dbReference>
<proteinExistence type="inferred from homology"/>
<evidence type="ECO:0000259" key="8">
    <source>
        <dbReference type="Pfam" id="PF24986"/>
    </source>
</evidence>
<dbReference type="Pfam" id="PF24986">
    <property type="entry name" value="PRC_RimM"/>
    <property type="match status" value="1"/>
</dbReference>
<comment type="similarity">
    <text evidence="5">Belongs to the RimM family.</text>
</comment>
<feature type="region of interest" description="Disordered" evidence="6">
    <location>
        <begin position="181"/>
        <end position="240"/>
    </location>
</feature>
<feature type="domain" description="Ribosome maturation factor RimM PRC barrel" evidence="8">
    <location>
        <begin position="110"/>
        <end position="188"/>
    </location>
</feature>
<comment type="subunit">
    <text evidence="5">Binds ribosomal protein uS19.</text>
</comment>
<comment type="caution">
    <text evidence="9">The sequence shown here is derived from an EMBL/GenBank/DDBJ whole genome shotgun (WGS) entry which is preliminary data.</text>
</comment>
<gene>
    <name evidence="5" type="primary">rimM</name>
    <name evidence="9" type="ORF">BMIN_1047</name>
</gene>
<dbReference type="GO" id="GO:0006364">
    <property type="term" value="P:rRNA processing"/>
    <property type="evidence" value="ECO:0007669"/>
    <property type="project" value="UniProtKB-UniRule"/>
</dbReference>
<evidence type="ECO:0000256" key="3">
    <source>
        <dbReference type="ARBA" id="ARBA00022552"/>
    </source>
</evidence>
<evidence type="ECO:0000313" key="9">
    <source>
        <dbReference type="EMBL" id="KFI73612.1"/>
    </source>
</evidence>
<dbReference type="NCBIfam" id="TIGR02273">
    <property type="entry name" value="16S_RimM"/>
    <property type="match status" value="1"/>
</dbReference>
<dbReference type="Proteomes" id="UP000029014">
    <property type="component" value="Unassembled WGS sequence"/>
</dbReference>
<dbReference type="GO" id="GO:0005840">
    <property type="term" value="C:ribosome"/>
    <property type="evidence" value="ECO:0007669"/>
    <property type="project" value="InterPro"/>
</dbReference>
<dbReference type="SUPFAM" id="SSF50346">
    <property type="entry name" value="PRC-barrel domain"/>
    <property type="match status" value="1"/>
</dbReference>
<dbReference type="AlphaFoldDB" id="A0A087BRG2"/>
<dbReference type="Pfam" id="PF01782">
    <property type="entry name" value="RimM"/>
    <property type="match status" value="1"/>
</dbReference>
<protein>
    <recommendedName>
        <fullName evidence="5">Ribosome maturation factor RimM</fullName>
    </recommendedName>
</protein>
<evidence type="ECO:0000256" key="2">
    <source>
        <dbReference type="ARBA" id="ARBA00022517"/>
    </source>
</evidence>
<dbReference type="PANTHER" id="PTHR33692">
    <property type="entry name" value="RIBOSOME MATURATION FACTOR RIMM"/>
    <property type="match status" value="1"/>
</dbReference>
<evidence type="ECO:0000256" key="1">
    <source>
        <dbReference type="ARBA" id="ARBA00022490"/>
    </source>
</evidence>
<dbReference type="InterPro" id="IPR009000">
    <property type="entry name" value="Transl_B-barrel_sf"/>
</dbReference>
<comment type="domain">
    <text evidence="5">The PRC barrel domain binds ribosomal protein uS19.</text>
</comment>
<accession>A0A087BRG2</accession>
<organism evidence="9 10">
    <name type="scientific">Bifidobacterium minimum</name>
    <dbReference type="NCBI Taxonomy" id="1693"/>
    <lineage>
        <taxon>Bacteria</taxon>
        <taxon>Bacillati</taxon>
        <taxon>Actinomycetota</taxon>
        <taxon>Actinomycetes</taxon>
        <taxon>Bifidobacteriales</taxon>
        <taxon>Bifidobacteriaceae</taxon>
        <taxon>Bifidobacterium</taxon>
    </lineage>
</organism>
<evidence type="ECO:0000313" key="10">
    <source>
        <dbReference type="Proteomes" id="UP000029014"/>
    </source>
</evidence>
<keyword evidence="3 5" id="KW-0698">rRNA processing</keyword>